<name>Q6ERE6_ORYSJ</name>
<protein>
    <submittedName>
        <fullName evidence="1">Uncharacterized protein</fullName>
    </submittedName>
</protein>
<reference evidence="2" key="1">
    <citation type="journal article" date="2005" name="Nature">
        <title>The map-based sequence of the rice genome.</title>
        <authorList>
            <consortium name="International rice genome sequencing project (IRGSP)"/>
            <person name="Matsumoto T."/>
            <person name="Wu J."/>
            <person name="Kanamori H."/>
            <person name="Katayose Y."/>
            <person name="Fujisawa M."/>
            <person name="Namiki N."/>
            <person name="Mizuno H."/>
            <person name="Yamamoto K."/>
            <person name="Antonio B.A."/>
            <person name="Baba T."/>
            <person name="Sakata K."/>
            <person name="Nagamura Y."/>
            <person name="Aoki H."/>
            <person name="Arikawa K."/>
            <person name="Arita K."/>
            <person name="Bito T."/>
            <person name="Chiden Y."/>
            <person name="Fujitsuka N."/>
            <person name="Fukunaka R."/>
            <person name="Hamada M."/>
            <person name="Harada C."/>
            <person name="Hayashi A."/>
            <person name="Hijishita S."/>
            <person name="Honda M."/>
            <person name="Hosokawa S."/>
            <person name="Ichikawa Y."/>
            <person name="Idonuma A."/>
            <person name="Iijima M."/>
            <person name="Ikeda M."/>
            <person name="Ikeno M."/>
            <person name="Ito K."/>
            <person name="Ito S."/>
            <person name="Ito T."/>
            <person name="Ito Y."/>
            <person name="Ito Y."/>
            <person name="Iwabuchi A."/>
            <person name="Kamiya K."/>
            <person name="Karasawa W."/>
            <person name="Kurita K."/>
            <person name="Katagiri S."/>
            <person name="Kikuta A."/>
            <person name="Kobayashi H."/>
            <person name="Kobayashi N."/>
            <person name="Machita K."/>
            <person name="Maehara T."/>
            <person name="Masukawa M."/>
            <person name="Mizubayashi T."/>
            <person name="Mukai Y."/>
            <person name="Nagasaki H."/>
            <person name="Nagata Y."/>
            <person name="Naito S."/>
            <person name="Nakashima M."/>
            <person name="Nakama Y."/>
            <person name="Nakamichi Y."/>
            <person name="Nakamura M."/>
            <person name="Meguro A."/>
            <person name="Negishi M."/>
            <person name="Ohta I."/>
            <person name="Ohta T."/>
            <person name="Okamoto M."/>
            <person name="Ono N."/>
            <person name="Saji S."/>
            <person name="Sakaguchi M."/>
            <person name="Sakai K."/>
            <person name="Shibata M."/>
            <person name="Shimokawa T."/>
            <person name="Song J."/>
            <person name="Takazaki Y."/>
            <person name="Terasawa K."/>
            <person name="Tsugane M."/>
            <person name="Tsuji K."/>
            <person name="Ueda S."/>
            <person name="Waki K."/>
            <person name="Yamagata H."/>
            <person name="Yamamoto M."/>
            <person name="Yamamoto S."/>
            <person name="Yamane H."/>
            <person name="Yoshiki S."/>
            <person name="Yoshihara R."/>
            <person name="Yukawa K."/>
            <person name="Zhong H."/>
            <person name="Yano M."/>
            <person name="Yuan Q."/>
            <person name="Ouyang S."/>
            <person name="Liu J."/>
            <person name="Jones K.M."/>
            <person name="Gansberger K."/>
            <person name="Moffat K."/>
            <person name="Hill J."/>
            <person name="Bera J."/>
            <person name="Fadrosh D."/>
            <person name="Jin S."/>
            <person name="Johri S."/>
            <person name="Kim M."/>
            <person name="Overton L."/>
            <person name="Reardon M."/>
            <person name="Tsitrin T."/>
            <person name="Vuong H."/>
            <person name="Weaver B."/>
            <person name="Ciecko A."/>
            <person name="Tallon L."/>
            <person name="Jackson J."/>
            <person name="Pai G."/>
            <person name="Aken S.V."/>
            <person name="Utterback T."/>
            <person name="Reidmuller S."/>
            <person name="Feldblyum T."/>
            <person name="Hsiao J."/>
            <person name="Zismann V."/>
            <person name="Iobst S."/>
            <person name="de Vazeille A.R."/>
            <person name="Buell C.R."/>
            <person name="Ying K."/>
            <person name="Li Y."/>
            <person name="Lu T."/>
            <person name="Huang Y."/>
            <person name="Zhao Q."/>
            <person name="Feng Q."/>
            <person name="Zhang L."/>
            <person name="Zhu J."/>
            <person name="Weng Q."/>
            <person name="Mu J."/>
            <person name="Lu Y."/>
            <person name="Fan D."/>
            <person name="Liu Y."/>
            <person name="Guan J."/>
            <person name="Zhang Y."/>
            <person name="Yu S."/>
            <person name="Liu X."/>
            <person name="Zhang Y."/>
            <person name="Hong G."/>
            <person name="Han B."/>
            <person name="Choisne N."/>
            <person name="Demange N."/>
            <person name="Orjeda G."/>
            <person name="Samain S."/>
            <person name="Cattolico L."/>
            <person name="Pelletier E."/>
            <person name="Couloux A."/>
            <person name="Segurens B."/>
            <person name="Wincker P."/>
            <person name="D'Hont A."/>
            <person name="Scarpelli C."/>
            <person name="Weissenbach J."/>
            <person name="Salanoubat M."/>
            <person name="Quetier F."/>
            <person name="Yu Y."/>
            <person name="Kim H.R."/>
            <person name="Rambo T."/>
            <person name="Currie J."/>
            <person name="Collura K."/>
            <person name="Luo M."/>
            <person name="Yang T."/>
            <person name="Ammiraju J.S.S."/>
            <person name="Engler F."/>
            <person name="Soderlund C."/>
            <person name="Wing R.A."/>
            <person name="Palmer L.E."/>
            <person name="de la Bastide M."/>
            <person name="Spiegel L."/>
            <person name="Nascimento L."/>
            <person name="Zutavern T."/>
            <person name="O'Shaughnessy A."/>
            <person name="Dike S."/>
            <person name="Dedhia N."/>
            <person name="Preston R."/>
            <person name="Balija V."/>
            <person name="McCombie W.R."/>
            <person name="Chow T."/>
            <person name="Chen H."/>
            <person name="Chung M."/>
            <person name="Chen C."/>
            <person name="Shaw J."/>
            <person name="Wu H."/>
            <person name="Hsiao K."/>
            <person name="Chao Y."/>
            <person name="Chu M."/>
            <person name="Cheng C."/>
            <person name="Hour A."/>
            <person name="Lee P."/>
            <person name="Lin S."/>
            <person name="Lin Y."/>
            <person name="Liou J."/>
            <person name="Liu S."/>
            <person name="Hsing Y."/>
            <person name="Raghuvanshi S."/>
            <person name="Mohanty A."/>
            <person name="Bharti A.K."/>
            <person name="Gaur A."/>
            <person name="Gupta V."/>
            <person name="Kumar D."/>
            <person name="Ravi V."/>
            <person name="Vij S."/>
            <person name="Kapur A."/>
            <person name="Khurana P."/>
            <person name="Khurana P."/>
            <person name="Khurana J.P."/>
            <person name="Tyagi A.K."/>
            <person name="Gaikwad K."/>
            <person name="Singh A."/>
            <person name="Dalal V."/>
            <person name="Srivastava S."/>
            <person name="Dixit A."/>
            <person name="Pal A.K."/>
            <person name="Ghazi I.A."/>
            <person name="Yadav M."/>
            <person name="Pandit A."/>
            <person name="Bhargava A."/>
            <person name="Sureshbabu K."/>
            <person name="Batra K."/>
            <person name="Sharma T.R."/>
            <person name="Mohapatra T."/>
            <person name="Singh N.K."/>
            <person name="Messing J."/>
            <person name="Nelson A.B."/>
            <person name="Fuks G."/>
            <person name="Kavchok S."/>
            <person name="Keizer G."/>
            <person name="Linton E."/>
            <person name="Llaca V."/>
            <person name="Song R."/>
            <person name="Tanyolac B."/>
            <person name="Young S."/>
            <person name="Ho-Il K."/>
            <person name="Hahn J.H."/>
            <person name="Sangsakoo G."/>
            <person name="Vanavichit A."/>
            <person name="de Mattos Luiz.A.T."/>
            <person name="Zimmer P.D."/>
            <person name="Malone G."/>
            <person name="Dellagostin O."/>
            <person name="de Oliveira A.C."/>
            <person name="Bevan M."/>
            <person name="Bancroft I."/>
            <person name="Minx P."/>
            <person name="Cordum H."/>
            <person name="Wilson R."/>
            <person name="Cheng Z."/>
            <person name="Jin W."/>
            <person name="Jiang J."/>
            <person name="Leong S.A."/>
            <person name="Iwama H."/>
            <person name="Gojobori T."/>
            <person name="Itoh T."/>
            <person name="Niimura Y."/>
            <person name="Fujii Y."/>
            <person name="Habara T."/>
            <person name="Sakai H."/>
            <person name="Sato Y."/>
            <person name="Wilson G."/>
            <person name="Kumar K."/>
            <person name="McCouch S."/>
            <person name="Juretic N."/>
            <person name="Hoen D."/>
            <person name="Wright S."/>
            <person name="Bruskiewich R."/>
            <person name="Bureau T."/>
            <person name="Miyao A."/>
            <person name="Hirochika H."/>
            <person name="Nishikawa T."/>
            <person name="Kadowaki K."/>
            <person name="Sugiura M."/>
            <person name="Burr B."/>
            <person name="Sasaki T."/>
        </authorList>
    </citation>
    <scope>NUCLEOTIDE SEQUENCE [LARGE SCALE GENOMIC DNA]</scope>
    <source>
        <strain evidence="2">cv. Nipponbare</strain>
    </source>
</reference>
<dbReference type="EMBL" id="AP005577">
    <property type="protein sequence ID" value="BAD28774.1"/>
    <property type="molecule type" value="Genomic_DNA"/>
</dbReference>
<proteinExistence type="predicted"/>
<gene>
    <name evidence="1" type="primary">OJ1655_B12.4</name>
</gene>
<dbReference type="Proteomes" id="UP000000763">
    <property type="component" value="Chromosome 9"/>
</dbReference>
<reference evidence="2" key="2">
    <citation type="journal article" date="2008" name="Nucleic Acids Res.">
        <title>The rice annotation project database (RAP-DB): 2008 update.</title>
        <authorList>
            <consortium name="The rice annotation project (RAP)"/>
        </authorList>
    </citation>
    <scope>GENOME REANNOTATION</scope>
    <source>
        <strain evidence="2">cv. Nipponbare</strain>
    </source>
</reference>
<dbReference type="AlphaFoldDB" id="Q6ERE6"/>
<organism evidence="1 2">
    <name type="scientific">Oryza sativa subsp. japonica</name>
    <name type="common">Rice</name>
    <dbReference type="NCBI Taxonomy" id="39947"/>
    <lineage>
        <taxon>Eukaryota</taxon>
        <taxon>Viridiplantae</taxon>
        <taxon>Streptophyta</taxon>
        <taxon>Embryophyta</taxon>
        <taxon>Tracheophyta</taxon>
        <taxon>Spermatophyta</taxon>
        <taxon>Magnoliopsida</taxon>
        <taxon>Liliopsida</taxon>
        <taxon>Poales</taxon>
        <taxon>Poaceae</taxon>
        <taxon>BOP clade</taxon>
        <taxon>Oryzoideae</taxon>
        <taxon>Oryzeae</taxon>
        <taxon>Oryzinae</taxon>
        <taxon>Oryza</taxon>
        <taxon>Oryza sativa</taxon>
    </lineage>
</organism>
<accession>Q6ERE6</accession>
<evidence type="ECO:0000313" key="1">
    <source>
        <dbReference type="EMBL" id="BAD28774.1"/>
    </source>
</evidence>
<evidence type="ECO:0000313" key="2">
    <source>
        <dbReference type="Proteomes" id="UP000000763"/>
    </source>
</evidence>
<sequence>MSRSLARRPFRALLVAATRPRDDVPRARVRACARRPGSPPGMMAAAREAFCRVRVYVSPYASVGWARRRSKRRIES</sequence>